<dbReference type="OrthoDB" id="9150974at2"/>
<evidence type="ECO:0000256" key="4">
    <source>
        <dbReference type="ARBA" id="ARBA00023136"/>
    </source>
</evidence>
<evidence type="ECO:0000313" key="7">
    <source>
        <dbReference type="EMBL" id="CUA96490.1"/>
    </source>
</evidence>
<dbReference type="Pfam" id="PF04335">
    <property type="entry name" value="VirB8"/>
    <property type="match status" value="1"/>
</dbReference>
<dbReference type="SUPFAM" id="SSF54427">
    <property type="entry name" value="NTF2-like"/>
    <property type="match status" value="1"/>
</dbReference>
<dbReference type="AlphaFoldDB" id="A0A0K6I030"/>
<name>A0A0K6I030_9BURK</name>
<proteinExistence type="predicted"/>
<dbReference type="EMBL" id="CYHF01000004">
    <property type="protein sequence ID" value="CUA96490.1"/>
    <property type="molecule type" value="Genomic_DNA"/>
</dbReference>
<dbReference type="InterPro" id="IPR035658">
    <property type="entry name" value="TrbF"/>
</dbReference>
<dbReference type="InterPro" id="IPR032710">
    <property type="entry name" value="NTF2-like_dom_sf"/>
</dbReference>
<comment type="subcellular location">
    <subcellularLocation>
        <location evidence="1">Membrane</location>
        <topology evidence="1">Single-pass membrane protein</topology>
    </subcellularLocation>
</comment>
<keyword evidence="2 5" id="KW-0812">Transmembrane</keyword>
<dbReference type="Gene3D" id="3.10.450.230">
    <property type="entry name" value="VirB8 protein"/>
    <property type="match status" value="1"/>
</dbReference>
<dbReference type="Proteomes" id="UP000183649">
    <property type="component" value="Unassembled WGS sequence"/>
</dbReference>
<dbReference type="RefSeq" id="WP_055450303.1">
    <property type="nucleotide sequence ID" value="NZ_CYHF01000004.1"/>
</dbReference>
<dbReference type="GO" id="GO:0016020">
    <property type="term" value="C:membrane"/>
    <property type="evidence" value="ECO:0007669"/>
    <property type="project" value="UniProtKB-SubCell"/>
</dbReference>
<keyword evidence="4 5" id="KW-0472">Membrane</keyword>
<dbReference type="InterPro" id="IPR007430">
    <property type="entry name" value="VirB8"/>
</dbReference>
<accession>A0A0K6I030</accession>
<organism evidence="7 8">
    <name type="scientific">Thiomonas bhubaneswarensis</name>
    <dbReference type="NCBI Taxonomy" id="339866"/>
    <lineage>
        <taxon>Bacteria</taxon>
        <taxon>Pseudomonadati</taxon>
        <taxon>Pseudomonadota</taxon>
        <taxon>Betaproteobacteria</taxon>
        <taxon>Burkholderiales</taxon>
        <taxon>Thiomonas</taxon>
    </lineage>
</organism>
<keyword evidence="8" id="KW-1185">Reference proteome</keyword>
<reference evidence="8" key="1">
    <citation type="submission" date="2015-08" db="EMBL/GenBank/DDBJ databases">
        <authorList>
            <person name="Varghese N."/>
        </authorList>
    </citation>
    <scope>NUCLEOTIDE SEQUENCE [LARGE SCALE GENOMIC DNA]</scope>
    <source>
        <strain evidence="8">DSM 18181</strain>
    </source>
</reference>
<evidence type="ECO:0000256" key="3">
    <source>
        <dbReference type="ARBA" id="ARBA00022989"/>
    </source>
</evidence>
<dbReference type="STRING" id="339866.GCA_001418255_01388"/>
<evidence type="ECO:0000313" key="8">
    <source>
        <dbReference type="Proteomes" id="UP000183649"/>
    </source>
</evidence>
<feature type="transmembrane region" description="Helical" evidence="5">
    <location>
        <begin position="30"/>
        <end position="50"/>
    </location>
</feature>
<evidence type="ECO:0000256" key="1">
    <source>
        <dbReference type="ARBA" id="ARBA00004167"/>
    </source>
</evidence>
<evidence type="ECO:0000256" key="5">
    <source>
        <dbReference type="SAM" id="Phobius"/>
    </source>
</evidence>
<evidence type="ECO:0000256" key="2">
    <source>
        <dbReference type="ARBA" id="ARBA00022692"/>
    </source>
</evidence>
<gene>
    <name evidence="7" type="ORF">Ga0061069_104155</name>
</gene>
<sequence length="216" mass="23207">MADANPYLNARREWDERYGDALSRARNWRLAAFGSLGVAALAVAGIAYVGGQSKIEPFVVGLDKMGNPVAMARPAGGSAVSQRIIEAQVANWVWTARTVVPDAVAQKALIAKVYAMAAVGAASYLNGYYAAHPPFGDFTINVTITSVLPISQDTWQVGWDERRFVGGQPKPVEHWRANITTGVDPKLAESPQVMLDNPLGLFIRNVTWTPIVGGAS</sequence>
<keyword evidence="3 5" id="KW-1133">Transmembrane helix</keyword>
<feature type="domain" description="Bacterial virulence protein VirB8" evidence="6">
    <location>
        <begin position="10"/>
        <end position="209"/>
    </location>
</feature>
<protein>
    <submittedName>
        <fullName evidence="7">Type IV secretory pathway, TrbF components</fullName>
    </submittedName>
</protein>
<evidence type="ECO:0000259" key="6">
    <source>
        <dbReference type="Pfam" id="PF04335"/>
    </source>
</evidence>
<dbReference type="CDD" id="cd16425">
    <property type="entry name" value="TrbF"/>
    <property type="match status" value="1"/>
</dbReference>